<organism evidence="1">
    <name type="scientific">Oppiella nova</name>
    <dbReference type="NCBI Taxonomy" id="334625"/>
    <lineage>
        <taxon>Eukaryota</taxon>
        <taxon>Metazoa</taxon>
        <taxon>Ecdysozoa</taxon>
        <taxon>Arthropoda</taxon>
        <taxon>Chelicerata</taxon>
        <taxon>Arachnida</taxon>
        <taxon>Acari</taxon>
        <taxon>Acariformes</taxon>
        <taxon>Sarcoptiformes</taxon>
        <taxon>Oribatida</taxon>
        <taxon>Brachypylina</taxon>
        <taxon>Oppioidea</taxon>
        <taxon>Oppiidae</taxon>
        <taxon>Oppiella</taxon>
    </lineage>
</organism>
<evidence type="ECO:0000313" key="1">
    <source>
        <dbReference type="EMBL" id="CAD7662656.1"/>
    </source>
</evidence>
<dbReference type="Proteomes" id="UP000728032">
    <property type="component" value="Unassembled WGS sequence"/>
</dbReference>
<proteinExistence type="predicted"/>
<accession>A0A7R9QZ59</accession>
<dbReference type="EMBL" id="OC943580">
    <property type="protein sequence ID" value="CAD7662656.1"/>
    <property type="molecule type" value="Genomic_DNA"/>
</dbReference>
<dbReference type="EMBL" id="CAJPVJ010028755">
    <property type="protein sequence ID" value="CAG2179792.1"/>
    <property type="molecule type" value="Genomic_DNA"/>
</dbReference>
<name>A0A7R9QZ59_9ACAR</name>
<evidence type="ECO:0000313" key="2">
    <source>
        <dbReference type="Proteomes" id="UP000728032"/>
    </source>
</evidence>
<dbReference type="AlphaFoldDB" id="A0A7R9QZ59"/>
<protein>
    <submittedName>
        <fullName evidence="1">Uncharacterized protein</fullName>
    </submittedName>
</protein>
<reference evidence="1" key="1">
    <citation type="submission" date="2020-11" db="EMBL/GenBank/DDBJ databases">
        <authorList>
            <person name="Tran Van P."/>
        </authorList>
    </citation>
    <scope>NUCLEOTIDE SEQUENCE</scope>
</reference>
<gene>
    <name evidence="1" type="ORF">ONB1V03_LOCUS19216</name>
</gene>
<sequence>MTRKRLKPQSLLRQIKAEEEEVLKKKKRFEDTLISHFKIQRSTVCCICELSVILVVQRPHRAKASSNLEVFSGRYAVPSFISHFLVI</sequence>
<keyword evidence="2" id="KW-1185">Reference proteome</keyword>